<keyword evidence="6" id="KW-0645">Protease</keyword>
<dbReference type="GO" id="GO:0008233">
    <property type="term" value="F:peptidase activity"/>
    <property type="evidence" value="ECO:0007669"/>
    <property type="project" value="UniProtKB-KW"/>
</dbReference>
<dbReference type="PIRSF" id="PIRSF005651">
    <property type="entry name" value="HflC"/>
    <property type="match status" value="1"/>
</dbReference>
<gene>
    <name evidence="6" type="primary">hflC</name>
    <name evidence="6" type="ORF">KS419_20615</name>
</gene>
<feature type="transmembrane region" description="Helical" evidence="4">
    <location>
        <begin position="24"/>
        <end position="44"/>
    </location>
</feature>
<comment type="caution">
    <text evidence="6">The sequence shown here is derived from an EMBL/GenBank/DDBJ whole genome shotgun (WGS) entry which is preliminary data.</text>
</comment>
<accession>A0ABS6JPB2</accession>
<keyword evidence="6" id="KW-0378">Hydrolase</keyword>
<dbReference type="RefSeq" id="WP_217068486.1">
    <property type="nucleotide sequence ID" value="NZ_JAHQCS010000165.1"/>
</dbReference>
<keyword evidence="4" id="KW-0812">Transmembrane</keyword>
<evidence type="ECO:0000256" key="4">
    <source>
        <dbReference type="SAM" id="Phobius"/>
    </source>
</evidence>
<proteinExistence type="inferred from homology"/>
<name>A0ABS6JPB2_9BACI</name>
<evidence type="ECO:0000313" key="6">
    <source>
        <dbReference type="EMBL" id="MBU9714143.1"/>
    </source>
</evidence>
<evidence type="ECO:0000256" key="3">
    <source>
        <dbReference type="PIRNR" id="PIRNR005651"/>
    </source>
</evidence>
<evidence type="ECO:0000256" key="2">
    <source>
        <dbReference type="ARBA" id="ARBA00023136"/>
    </source>
</evidence>
<dbReference type="GO" id="GO:0006508">
    <property type="term" value="P:proteolysis"/>
    <property type="evidence" value="ECO:0007669"/>
    <property type="project" value="UniProtKB-KW"/>
</dbReference>
<dbReference type="EMBL" id="JAHQCS010000165">
    <property type="protein sequence ID" value="MBU9714143.1"/>
    <property type="molecule type" value="Genomic_DNA"/>
</dbReference>
<keyword evidence="7" id="KW-1185">Reference proteome</keyword>
<sequence length="334" mass="38602">MSEFKEVVDMEKIKKMKNTALPTVKRMSAIVGIILVAIIGWFLATFNVNETDQAVVVRFGEVQKIVISEKTPEIEHQIEQHSRLSNVKIIEGKGLQFKIPFIDTVETYSDRLLTYDTRPRQVTTLDKKRVELDNYAQWVITNPALFRVTMRTEVNANTRLDDMIYSNLNSEIGRTNMTQLISDIDHVEEMLGSVIERTNIGLAEYGMEVVDVRIRQTDLPEQNLENIYNRMRTERDRIANRYLSEGEEEAQKIRSNADREARIIEAEAYETAEILRGQGDAEATQIYAEVYNQDPEFYEFFRSLQAYREALANDTTIVIPSDSEFAKYLFGNEN</sequence>
<evidence type="ECO:0000259" key="5">
    <source>
        <dbReference type="SMART" id="SM00244"/>
    </source>
</evidence>
<comment type="similarity">
    <text evidence="3">Belongs to the band 7/mec-2 family. HflC subfamily.</text>
</comment>
<organism evidence="6 7">
    <name type="scientific">Evansella tamaricis</name>
    <dbReference type="NCBI Taxonomy" id="2069301"/>
    <lineage>
        <taxon>Bacteria</taxon>
        <taxon>Bacillati</taxon>
        <taxon>Bacillota</taxon>
        <taxon>Bacilli</taxon>
        <taxon>Bacillales</taxon>
        <taxon>Bacillaceae</taxon>
        <taxon>Evansella</taxon>
    </lineage>
</organism>
<keyword evidence="4" id="KW-1133">Transmembrane helix</keyword>
<feature type="domain" description="Band 7" evidence="5">
    <location>
        <begin position="43"/>
        <end position="231"/>
    </location>
</feature>
<dbReference type="SMART" id="SM00244">
    <property type="entry name" value="PHB"/>
    <property type="match status" value="1"/>
</dbReference>
<comment type="function">
    <text evidence="3">HflC and HflK could regulate a protease.</text>
</comment>
<evidence type="ECO:0000313" key="7">
    <source>
        <dbReference type="Proteomes" id="UP000784880"/>
    </source>
</evidence>
<comment type="subcellular location">
    <subcellularLocation>
        <location evidence="1">Membrane</location>
    </subcellularLocation>
</comment>
<dbReference type="PANTHER" id="PTHR42911">
    <property type="entry name" value="MODULATOR OF FTSH PROTEASE HFLC"/>
    <property type="match status" value="1"/>
</dbReference>
<reference evidence="6 7" key="1">
    <citation type="submission" date="2021-06" db="EMBL/GenBank/DDBJ databases">
        <title>Bacillus sp. RD4P76, an endophyte from a halophyte.</title>
        <authorList>
            <person name="Sun J.-Q."/>
        </authorList>
    </citation>
    <scope>NUCLEOTIDE SEQUENCE [LARGE SCALE GENOMIC DNA]</scope>
    <source>
        <strain evidence="6 7">CGMCC 1.15917</strain>
    </source>
</reference>
<protein>
    <recommendedName>
        <fullName evidence="3">Protein HflC</fullName>
    </recommendedName>
</protein>
<dbReference type="Proteomes" id="UP000784880">
    <property type="component" value="Unassembled WGS sequence"/>
</dbReference>
<dbReference type="PANTHER" id="PTHR42911:SF1">
    <property type="entry name" value="MODULATOR OF FTSH PROTEASE HFLC"/>
    <property type="match status" value="1"/>
</dbReference>
<dbReference type="InterPro" id="IPR001107">
    <property type="entry name" value="Band_7"/>
</dbReference>
<dbReference type="Pfam" id="PF01145">
    <property type="entry name" value="Band_7"/>
    <property type="match status" value="1"/>
</dbReference>
<dbReference type="CDD" id="cd03405">
    <property type="entry name" value="SPFH_HflC"/>
    <property type="match status" value="1"/>
</dbReference>
<dbReference type="NCBIfam" id="TIGR01932">
    <property type="entry name" value="hflC"/>
    <property type="match status" value="1"/>
</dbReference>
<evidence type="ECO:0000256" key="1">
    <source>
        <dbReference type="ARBA" id="ARBA00004370"/>
    </source>
</evidence>
<dbReference type="InterPro" id="IPR010200">
    <property type="entry name" value="HflC"/>
</dbReference>
<keyword evidence="2 4" id="KW-0472">Membrane</keyword>